<dbReference type="RefSeq" id="WP_115431906.1">
    <property type="nucleotide sequence ID" value="NZ_CP031337.1"/>
</dbReference>
<dbReference type="Proteomes" id="UP000254537">
    <property type="component" value="Chromosome"/>
</dbReference>
<evidence type="ECO:0000313" key="1">
    <source>
        <dbReference type="EMBL" id="AXK38024.1"/>
    </source>
</evidence>
<proteinExistence type="predicted"/>
<name>A0A345Y272_9NEIS</name>
<dbReference type="KEGG" id="ccah:DWG20_00485"/>
<reference evidence="1 2" key="1">
    <citation type="submission" date="2018-07" db="EMBL/GenBank/DDBJ databases">
        <title>Crenobacter cavernae sp. nov., isolated from a karst cave.</title>
        <authorList>
            <person name="Zhu H."/>
        </authorList>
    </citation>
    <scope>NUCLEOTIDE SEQUENCE [LARGE SCALE GENOMIC DNA]</scope>
    <source>
        <strain evidence="1 2">K1W11S-77</strain>
    </source>
</reference>
<dbReference type="AlphaFoldDB" id="A0A345Y272"/>
<dbReference type="EMBL" id="CP031337">
    <property type="protein sequence ID" value="AXK38024.1"/>
    <property type="molecule type" value="Genomic_DNA"/>
</dbReference>
<sequence length="206" mass="22736">MENEMMGATTSHCLPLRPGTTRVFYEQNTHTRVKMEARHAGQNEVYLDIAMPGGKLPRLHFKSDRPQTANLDTCVWTLLKARFDNALEFTFGPKGLELPMNLTIGTTVTAQPEQTNPATGSPVKLTLQVVTSERITVRPELGLDQENGYLTRPVLKCSAHLQDIRLGTSLLKADIWLLPGLGVVKAQGQAFGVFSILDLVEFHTPA</sequence>
<gene>
    <name evidence="1" type="ORF">DWG20_00485</name>
</gene>
<evidence type="ECO:0000313" key="2">
    <source>
        <dbReference type="Proteomes" id="UP000254537"/>
    </source>
</evidence>
<organism evidence="1 2">
    <name type="scientific">Crenobacter cavernae</name>
    <dbReference type="NCBI Taxonomy" id="2290923"/>
    <lineage>
        <taxon>Bacteria</taxon>
        <taxon>Pseudomonadati</taxon>
        <taxon>Pseudomonadota</taxon>
        <taxon>Betaproteobacteria</taxon>
        <taxon>Neisseriales</taxon>
        <taxon>Neisseriaceae</taxon>
        <taxon>Crenobacter</taxon>
    </lineage>
</organism>
<protein>
    <submittedName>
        <fullName evidence="1">Uncharacterized protein</fullName>
    </submittedName>
</protein>
<accession>A0A345Y272</accession>